<evidence type="ECO:0000256" key="4">
    <source>
        <dbReference type="RuleBase" id="RU003476"/>
    </source>
</evidence>
<keyword evidence="3 4" id="KW-0378">Hydrolase</keyword>
<evidence type="ECO:0000256" key="2">
    <source>
        <dbReference type="ARBA" id="ARBA00005582"/>
    </source>
</evidence>
<dbReference type="PROSITE" id="PS00893">
    <property type="entry name" value="NUDIX_BOX"/>
    <property type="match status" value="1"/>
</dbReference>
<proteinExistence type="inferred from homology"/>
<dbReference type="EMBL" id="CP011853">
    <property type="protein sequence ID" value="ALG85011.1"/>
    <property type="molecule type" value="Genomic_DNA"/>
</dbReference>
<feature type="domain" description="Nudix hydrolase" evidence="5">
    <location>
        <begin position="8"/>
        <end position="135"/>
    </location>
</feature>
<accession>A0A0N9N3U0</accession>
<comment type="cofactor">
    <cofactor evidence="1">
        <name>Mg(2+)</name>
        <dbReference type="ChEBI" id="CHEBI:18420"/>
    </cofactor>
</comment>
<sequence length="147" mass="16199">MPYRGTVNPVLAAGAVIVDDDGRVLMVKRGHDPEKGRWSVPGGHVEPGESIRDAAAREVLEETGLRVEIGDEMWCTTIPYRDGETFEIHDFAATVVGGSLRAGDDADEARWMTRDDLEHLPIVATLRDYFHQEGLLSVNHPAPNPSR</sequence>
<name>A0A0N9N3U0_9ACTN</name>
<evidence type="ECO:0000259" key="5">
    <source>
        <dbReference type="PROSITE" id="PS51462"/>
    </source>
</evidence>
<dbReference type="CDD" id="cd04673">
    <property type="entry name" value="NUDIX_ADPRase"/>
    <property type="match status" value="1"/>
</dbReference>
<dbReference type="AlphaFoldDB" id="A0A0N9N3U0"/>
<evidence type="ECO:0000256" key="3">
    <source>
        <dbReference type="ARBA" id="ARBA00022801"/>
    </source>
</evidence>
<reference evidence="7" key="1">
    <citation type="submission" date="2015-06" db="EMBL/GenBank/DDBJ databases">
        <title>Complete genome sequence and metabolic analysis of phthalate degradation pathway in Gordonia sp. QH-11.</title>
        <authorList>
            <person name="Jin D."/>
            <person name="Kong X."/>
            <person name="Bai Z."/>
        </authorList>
    </citation>
    <scope>NUCLEOTIDE SEQUENCE [LARGE SCALE GENOMIC DNA]</scope>
    <source>
        <strain evidence="7">QH-11</strain>
    </source>
</reference>
<evidence type="ECO:0000256" key="1">
    <source>
        <dbReference type="ARBA" id="ARBA00001946"/>
    </source>
</evidence>
<gene>
    <name evidence="6" type="ORF">ACH46_11585</name>
</gene>
<dbReference type="InterPro" id="IPR020084">
    <property type="entry name" value="NUDIX_hydrolase_CS"/>
</dbReference>
<dbReference type="GO" id="GO:0016787">
    <property type="term" value="F:hydrolase activity"/>
    <property type="evidence" value="ECO:0007669"/>
    <property type="project" value="UniProtKB-KW"/>
</dbReference>
<dbReference type="Gene3D" id="3.90.79.10">
    <property type="entry name" value="Nucleoside Triphosphate Pyrophosphohydrolase"/>
    <property type="match status" value="1"/>
</dbReference>
<organism evidence="6 7">
    <name type="scientific">Gordonia phthalatica</name>
    <dbReference type="NCBI Taxonomy" id="1136941"/>
    <lineage>
        <taxon>Bacteria</taxon>
        <taxon>Bacillati</taxon>
        <taxon>Actinomycetota</taxon>
        <taxon>Actinomycetes</taxon>
        <taxon>Mycobacteriales</taxon>
        <taxon>Gordoniaceae</taxon>
        <taxon>Gordonia</taxon>
    </lineage>
</organism>
<protein>
    <submittedName>
        <fullName evidence="6">NUDIX hydrolase</fullName>
    </submittedName>
</protein>
<evidence type="ECO:0000313" key="6">
    <source>
        <dbReference type="EMBL" id="ALG85011.1"/>
    </source>
</evidence>
<dbReference type="InterPro" id="IPR000086">
    <property type="entry name" value="NUDIX_hydrolase_dom"/>
</dbReference>
<dbReference type="Pfam" id="PF00293">
    <property type="entry name" value="NUDIX"/>
    <property type="match status" value="1"/>
</dbReference>
<dbReference type="PRINTS" id="PR00502">
    <property type="entry name" value="NUDIXFAMILY"/>
</dbReference>
<comment type="similarity">
    <text evidence="2 4">Belongs to the Nudix hydrolase family.</text>
</comment>
<dbReference type="PANTHER" id="PTHR43046">
    <property type="entry name" value="GDP-MANNOSE MANNOSYL HYDROLASE"/>
    <property type="match status" value="1"/>
</dbReference>
<keyword evidence="7" id="KW-1185">Reference proteome</keyword>
<dbReference type="InterPro" id="IPR020476">
    <property type="entry name" value="Nudix_hydrolase"/>
</dbReference>
<dbReference type="PROSITE" id="PS51462">
    <property type="entry name" value="NUDIX"/>
    <property type="match status" value="1"/>
</dbReference>
<dbReference type="SUPFAM" id="SSF55811">
    <property type="entry name" value="Nudix"/>
    <property type="match status" value="1"/>
</dbReference>
<dbReference type="KEGG" id="goq:ACH46_11585"/>
<reference evidence="6 7" key="2">
    <citation type="journal article" date="2017" name="Int. J. Syst. Evol. Microbiol.">
        <title>Gordonia phthalatica sp. nov., a di-n-butyl phthalate-degrading bacterium isolated from activated sludge.</title>
        <authorList>
            <person name="Jin D."/>
            <person name="Kong X."/>
            <person name="Jia M."/>
            <person name="Yu X."/>
            <person name="Wang X."/>
            <person name="Zhuang X."/>
            <person name="Deng Y."/>
            <person name="Bai Z."/>
        </authorList>
    </citation>
    <scope>NUCLEOTIDE SEQUENCE [LARGE SCALE GENOMIC DNA]</scope>
    <source>
        <strain evidence="6 7">QH-11</strain>
    </source>
</reference>
<dbReference type="PANTHER" id="PTHR43046:SF14">
    <property type="entry name" value="MUTT_NUDIX FAMILY PROTEIN"/>
    <property type="match status" value="1"/>
</dbReference>
<dbReference type="OrthoDB" id="9804442at2"/>
<dbReference type="STRING" id="1136941.ACH46_11585"/>
<dbReference type="InterPro" id="IPR015797">
    <property type="entry name" value="NUDIX_hydrolase-like_dom_sf"/>
</dbReference>
<dbReference type="Proteomes" id="UP000063789">
    <property type="component" value="Chromosome"/>
</dbReference>
<evidence type="ECO:0000313" key="7">
    <source>
        <dbReference type="Proteomes" id="UP000063789"/>
    </source>
</evidence>
<dbReference type="PATRIC" id="fig|1136941.3.peg.2364"/>